<gene>
    <name evidence="1" type="ORF">CVLEPA_LOCUS3716</name>
</gene>
<keyword evidence="2" id="KW-1185">Reference proteome</keyword>
<comment type="caution">
    <text evidence="1">The sequence shown here is derived from an EMBL/GenBank/DDBJ whole genome shotgun (WGS) entry which is preliminary data.</text>
</comment>
<protein>
    <submittedName>
        <fullName evidence="1">Uncharacterized protein</fullName>
    </submittedName>
</protein>
<dbReference type="EMBL" id="CAWYQH010000002">
    <property type="protein sequence ID" value="CAK8673990.1"/>
    <property type="molecule type" value="Genomic_DNA"/>
</dbReference>
<evidence type="ECO:0000313" key="2">
    <source>
        <dbReference type="Proteomes" id="UP001642483"/>
    </source>
</evidence>
<accession>A0ABP0F2P6</accession>
<name>A0ABP0F2P6_CLALP</name>
<organism evidence="1 2">
    <name type="scientific">Clavelina lepadiformis</name>
    <name type="common">Light-bulb sea squirt</name>
    <name type="synonym">Ascidia lepadiformis</name>
    <dbReference type="NCBI Taxonomy" id="159417"/>
    <lineage>
        <taxon>Eukaryota</taxon>
        <taxon>Metazoa</taxon>
        <taxon>Chordata</taxon>
        <taxon>Tunicata</taxon>
        <taxon>Ascidiacea</taxon>
        <taxon>Aplousobranchia</taxon>
        <taxon>Clavelinidae</taxon>
        <taxon>Clavelina</taxon>
    </lineage>
</organism>
<reference evidence="1 2" key="1">
    <citation type="submission" date="2024-02" db="EMBL/GenBank/DDBJ databases">
        <authorList>
            <person name="Daric V."/>
            <person name="Darras S."/>
        </authorList>
    </citation>
    <scope>NUCLEOTIDE SEQUENCE [LARGE SCALE GENOMIC DNA]</scope>
</reference>
<proteinExistence type="predicted"/>
<dbReference type="Proteomes" id="UP001642483">
    <property type="component" value="Unassembled WGS sequence"/>
</dbReference>
<evidence type="ECO:0000313" key="1">
    <source>
        <dbReference type="EMBL" id="CAK8673990.1"/>
    </source>
</evidence>
<sequence length="114" mass="12437">MGNLPLVVKNNKCIGKAAVIATVKYLGHVFDTDARFQTLPASGKNFQTEENNYGNNKANIFNAESCMPLSKLDENMKNKIRKNAIAPITQACDELEETGAAVSGMAFVNVLKSW</sequence>